<dbReference type="SUPFAM" id="SSF55821">
    <property type="entry name" value="YrdC/RibB"/>
    <property type="match status" value="1"/>
</dbReference>
<evidence type="ECO:0000313" key="12">
    <source>
        <dbReference type="EMBL" id="MCA0132283.1"/>
    </source>
</evidence>
<evidence type="ECO:0000256" key="2">
    <source>
        <dbReference type="ARBA" id="ARBA00008097"/>
    </source>
</evidence>
<comment type="caution">
    <text evidence="12">The sequence shown here is derived from an EMBL/GenBank/DDBJ whole genome shotgun (WGS) entry which is preliminary data.</text>
</comment>
<dbReference type="Gene3D" id="3.30.420.40">
    <property type="match status" value="1"/>
</dbReference>
<feature type="active site" evidence="9">
    <location>
        <position position="33"/>
    </location>
</feature>
<dbReference type="PROSITE" id="PS00150">
    <property type="entry name" value="ACYLPHOSPHATASE_1"/>
    <property type="match status" value="1"/>
</dbReference>
<dbReference type="InterPro" id="IPR036046">
    <property type="entry name" value="Acylphosphatase-like_dom_sf"/>
</dbReference>
<reference evidence="13" key="1">
    <citation type="submission" date="2023-07" db="EMBL/GenBank/DDBJ databases">
        <authorList>
            <person name="Yue Y."/>
        </authorList>
    </citation>
    <scope>NUCLEOTIDE SEQUENCE [LARGE SCALE GENOMIC DNA]</scope>
    <source>
        <strain evidence="13">D23</strain>
    </source>
</reference>
<dbReference type="InterPro" id="IPR001792">
    <property type="entry name" value="Acylphosphatase-like_dom"/>
</dbReference>
<dbReference type="InterPro" id="IPR017945">
    <property type="entry name" value="DHBP_synth_RibB-like_a/b_dom"/>
</dbReference>
<evidence type="ECO:0000256" key="5">
    <source>
        <dbReference type="ARBA" id="ARBA00022771"/>
    </source>
</evidence>
<dbReference type="PIRSF" id="PIRSF006256">
    <property type="entry name" value="CMPcnvr_hdrg_mat"/>
    <property type="match status" value="1"/>
</dbReference>
<dbReference type="Gene3D" id="3.90.870.50">
    <property type="match status" value="1"/>
</dbReference>
<dbReference type="EMBL" id="JAIUJR010000003">
    <property type="protein sequence ID" value="MCA0132283.1"/>
    <property type="molecule type" value="Genomic_DNA"/>
</dbReference>
<dbReference type="Proteomes" id="UP001198901">
    <property type="component" value="Unassembled WGS sequence"/>
</dbReference>
<keyword evidence="5" id="KW-0863">Zinc-finger</keyword>
<dbReference type="PANTHER" id="PTHR42959">
    <property type="entry name" value="CARBAMOYLTRANSFERASE"/>
    <property type="match status" value="1"/>
</dbReference>
<gene>
    <name evidence="12" type="primary">hypF</name>
    <name evidence="12" type="ORF">LBU54_06775</name>
</gene>
<feature type="active site" evidence="9">
    <location>
        <position position="15"/>
    </location>
</feature>
<dbReference type="SUPFAM" id="SSF54975">
    <property type="entry name" value="Acylphosphatase/BLUF domain-like"/>
    <property type="match status" value="1"/>
</dbReference>
<dbReference type="InterPro" id="IPR006070">
    <property type="entry name" value="Sua5-like_dom"/>
</dbReference>
<protein>
    <recommendedName>
        <fullName evidence="8">Carbamoyltransferase</fullName>
        <ecNumber evidence="8">6.2.-.-</ecNumber>
    </recommendedName>
</protein>
<accession>A0ABS7XQK3</accession>
<dbReference type="PROSITE" id="PS51163">
    <property type="entry name" value="YRDC"/>
    <property type="match status" value="1"/>
</dbReference>
<evidence type="ECO:0000256" key="4">
    <source>
        <dbReference type="ARBA" id="ARBA00022723"/>
    </source>
</evidence>
<dbReference type="Pfam" id="PF00708">
    <property type="entry name" value="Acylphosphatase"/>
    <property type="match status" value="1"/>
</dbReference>
<evidence type="ECO:0000256" key="6">
    <source>
        <dbReference type="ARBA" id="ARBA00022833"/>
    </source>
</evidence>
<dbReference type="NCBIfam" id="TIGR00143">
    <property type="entry name" value="hypF"/>
    <property type="match status" value="1"/>
</dbReference>
<comment type="catalytic activity">
    <reaction evidence="9">
        <text>an acyl phosphate + H2O = a carboxylate + phosphate + H(+)</text>
        <dbReference type="Rhea" id="RHEA:14965"/>
        <dbReference type="ChEBI" id="CHEBI:15377"/>
        <dbReference type="ChEBI" id="CHEBI:15378"/>
        <dbReference type="ChEBI" id="CHEBI:29067"/>
        <dbReference type="ChEBI" id="CHEBI:43474"/>
        <dbReference type="ChEBI" id="CHEBI:59918"/>
        <dbReference type="EC" id="3.6.1.7"/>
    </reaction>
</comment>
<feature type="domain" description="Acylphosphatase-like" evidence="10">
    <location>
        <begin position="1"/>
        <end position="86"/>
    </location>
</feature>
<evidence type="ECO:0000313" key="13">
    <source>
        <dbReference type="Proteomes" id="UP001198901"/>
    </source>
</evidence>
<dbReference type="InterPro" id="IPR017968">
    <property type="entry name" value="Acylphosphatase_CS"/>
</dbReference>
<dbReference type="EC" id="6.2.-.-" evidence="8"/>
<evidence type="ECO:0000256" key="3">
    <source>
        <dbReference type="ARBA" id="ARBA00022598"/>
    </source>
</evidence>
<proteinExistence type="inferred from homology"/>
<keyword evidence="3 12" id="KW-0436">Ligase</keyword>
<keyword evidence="13" id="KW-1185">Reference proteome</keyword>
<dbReference type="Pfam" id="PF17788">
    <property type="entry name" value="HypF_C"/>
    <property type="match status" value="1"/>
</dbReference>
<feature type="domain" description="YrdC-like" evidence="11">
    <location>
        <begin position="198"/>
        <end position="387"/>
    </location>
</feature>
<evidence type="ECO:0000259" key="11">
    <source>
        <dbReference type="PROSITE" id="PS51163"/>
    </source>
</evidence>
<dbReference type="PANTHER" id="PTHR42959:SF1">
    <property type="entry name" value="CARBAMOYLTRANSFERASE HYPF"/>
    <property type="match status" value="1"/>
</dbReference>
<dbReference type="Pfam" id="PF22521">
    <property type="entry name" value="HypF_C_2"/>
    <property type="match status" value="1"/>
</dbReference>
<keyword evidence="6" id="KW-0862">Zinc</keyword>
<keyword evidence="9" id="KW-0378">Hydrolase</keyword>
<comment type="pathway">
    <text evidence="1">Protein modification; [NiFe] hydrogenase maturation.</text>
</comment>
<dbReference type="InterPro" id="IPR011125">
    <property type="entry name" value="Znf_HypF"/>
</dbReference>
<dbReference type="InterPro" id="IPR043129">
    <property type="entry name" value="ATPase_NBD"/>
</dbReference>
<dbReference type="InterPro" id="IPR055128">
    <property type="entry name" value="HypF_C_2"/>
</dbReference>
<sequence>MKIILSGQVQGVGFRPFVFNLAEEFKVKGTVSNNEEGLIIFAEASQKIIASFYNAIIDRAPKVSKINSHNISEIVCHNFNDFKIIPSKSDSRLNLQLTPDFGICNACKQEIIDPNNIRYKYPFTTCVHCGPRWAITKTFPFERHHTSMDEFEMCQRCKTEYNNPRNRRFHSQTNSCDTCGIQLKLIDKNSKLISKDNSSIFKSIRELFLEGQIISVKNTSGYLLCCDARNESVVQKLRNKKNRPEKPFALLYPTLEKLKDHYDIKHDIEKEITSVERPIVIIPNSKSNNGHIAKSVAPGLNQLGVMLPNSALLQLMANEIDFPIVATSGNVSGSPILSHNSEALERLSPIADYFLQHNLDIEHPQDDSVIKFSSNFNLRVLFRRSRGFAPNYYSQKTVNKAKVMAMGAHLKSSIGFMPNDYIYISQYLGHLENYGVYERFVNEVSGFISIFQQQPNVVLVDKHPSYQSTIYGKELAKSLGVELYEIQHHRAHFSSLLSEHSLFNTSSEILGVVWDGTGYGDDKQIWGGEFFKYYQGKMQRINYFDYFDWLAGDKMAKEPRLSLFSLIEDEKTPCISRKFTPDEIVIYEQLKKKNRLKTSSVGRLFDAVASLLDICDINTYEGEAAIKLENTIGDYDMSKCKRYVSVSSNAHVPTKAIIKGVQSDLEKGVKKSQIICNFLFTLANIVLGVANHYEIKRIACTGGVFQNTVLLDMLKELAGTDYELFFNCNLSPNDENISLGQMMYYLNGLD</sequence>
<dbReference type="Gene3D" id="3.30.110.120">
    <property type="match status" value="1"/>
</dbReference>
<comment type="catalytic activity">
    <reaction evidence="7">
        <text>C-terminal L-cysteinyl-[HypE protein] + carbamoyl phosphate + ATP + H2O = C-terminal S-carboxamide-L-cysteinyl-[HypE protein] + AMP + phosphate + diphosphate + H(+)</text>
        <dbReference type="Rhea" id="RHEA:55636"/>
        <dbReference type="Rhea" id="RHEA-COMP:14247"/>
        <dbReference type="Rhea" id="RHEA-COMP:14392"/>
        <dbReference type="ChEBI" id="CHEBI:15377"/>
        <dbReference type="ChEBI" id="CHEBI:15378"/>
        <dbReference type="ChEBI" id="CHEBI:30616"/>
        <dbReference type="ChEBI" id="CHEBI:33019"/>
        <dbReference type="ChEBI" id="CHEBI:43474"/>
        <dbReference type="ChEBI" id="CHEBI:58228"/>
        <dbReference type="ChEBI" id="CHEBI:76913"/>
        <dbReference type="ChEBI" id="CHEBI:139126"/>
        <dbReference type="ChEBI" id="CHEBI:456215"/>
    </reaction>
</comment>
<dbReference type="InterPro" id="IPR041440">
    <property type="entry name" value="HypF_C"/>
</dbReference>
<evidence type="ECO:0000256" key="7">
    <source>
        <dbReference type="ARBA" id="ARBA00048220"/>
    </source>
</evidence>
<comment type="similarity">
    <text evidence="2 8">Belongs to the carbamoyltransferase HypF family.</text>
</comment>
<dbReference type="Pfam" id="PF01300">
    <property type="entry name" value="Sua5_yciO_yrdC"/>
    <property type="match status" value="1"/>
</dbReference>
<dbReference type="Pfam" id="PF07503">
    <property type="entry name" value="zf-HYPF"/>
    <property type="match status" value="2"/>
</dbReference>
<dbReference type="Gene3D" id="3.30.420.360">
    <property type="match status" value="1"/>
</dbReference>
<dbReference type="SUPFAM" id="SSF53067">
    <property type="entry name" value="Actin-like ATPase domain"/>
    <property type="match status" value="1"/>
</dbReference>
<dbReference type="PROSITE" id="PS51160">
    <property type="entry name" value="ACYLPHOSPHATASE_3"/>
    <property type="match status" value="1"/>
</dbReference>
<evidence type="ECO:0000256" key="9">
    <source>
        <dbReference type="PROSITE-ProRule" id="PRU00520"/>
    </source>
</evidence>
<evidence type="ECO:0000259" key="10">
    <source>
        <dbReference type="PROSITE" id="PS51160"/>
    </source>
</evidence>
<dbReference type="GO" id="GO:0016874">
    <property type="term" value="F:ligase activity"/>
    <property type="evidence" value="ECO:0007669"/>
    <property type="project" value="UniProtKB-KW"/>
</dbReference>
<organism evidence="12 13">
    <name type="scientific">Winogradskyella alexanderae</name>
    <dbReference type="NCBI Taxonomy" id="2877123"/>
    <lineage>
        <taxon>Bacteria</taxon>
        <taxon>Pseudomonadati</taxon>
        <taxon>Bacteroidota</taxon>
        <taxon>Flavobacteriia</taxon>
        <taxon>Flavobacteriales</taxon>
        <taxon>Flavobacteriaceae</taxon>
        <taxon>Winogradskyella</taxon>
    </lineage>
</organism>
<name>A0ABS7XQK3_9FLAO</name>
<dbReference type="InterPro" id="IPR004421">
    <property type="entry name" value="Carbamoyltransferase_HypF"/>
</dbReference>
<evidence type="ECO:0000256" key="1">
    <source>
        <dbReference type="ARBA" id="ARBA00004711"/>
    </source>
</evidence>
<evidence type="ECO:0000256" key="8">
    <source>
        <dbReference type="PIRNR" id="PIRNR006256"/>
    </source>
</evidence>
<dbReference type="InterPro" id="IPR051060">
    <property type="entry name" value="Carbamoyltrans_HypF-like"/>
</dbReference>
<keyword evidence="4" id="KW-0479">Metal-binding</keyword>